<reference evidence="2" key="1">
    <citation type="submission" date="2012-11" db="EMBL/GenBank/DDBJ databases">
        <title>Dependencies among metagenomic species, viruses, plasmids and units of genetic variation.</title>
        <authorList>
            <person name="Nielsen H.B."/>
            <person name="Almeida M."/>
            <person name="Juncker A.S."/>
            <person name="Rasmussen S."/>
            <person name="Li J."/>
            <person name="Sunagawa S."/>
            <person name="Plichta D."/>
            <person name="Gautier L."/>
            <person name="Le Chatelier E."/>
            <person name="Peletier E."/>
            <person name="Bonde I."/>
            <person name="Nielsen T."/>
            <person name="Manichanh C."/>
            <person name="Arumugam M."/>
            <person name="Batto J."/>
            <person name="Santos M.B.Q.D."/>
            <person name="Blom N."/>
            <person name="Borruel N."/>
            <person name="Burgdorf K.S."/>
            <person name="Boumezbeur F."/>
            <person name="Casellas F."/>
            <person name="Dore J."/>
            <person name="Guarner F."/>
            <person name="Hansen T."/>
            <person name="Hildebrand F."/>
            <person name="Kaas R.S."/>
            <person name="Kennedy S."/>
            <person name="Kristiansen K."/>
            <person name="Kultima J.R."/>
            <person name="Leonard P."/>
            <person name="Levenez F."/>
            <person name="Lund O."/>
            <person name="Moumen B."/>
            <person name="Le Paslier D."/>
            <person name="Pons N."/>
            <person name="Pedersen O."/>
            <person name="Prifti E."/>
            <person name="Qin J."/>
            <person name="Raes J."/>
            <person name="Tap J."/>
            <person name="Tims S."/>
            <person name="Ussery D.W."/>
            <person name="Yamada T."/>
            <person name="MetaHit consortium"/>
            <person name="Renault P."/>
            <person name="Sicheritz-Ponten T."/>
            <person name="Bork P."/>
            <person name="Wang J."/>
            <person name="Brunak S."/>
            <person name="Ehrlich S.D."/>
        </authorList>
    </citation>
    <scope>NUCLEOTIDE SEQUENCE [LARGE SCALE GENOMIC DNA]</scope>
</reference>
<sequence length="554" mass="63691">MQNKLPLPIGASDYKKVSQDYYYVDKTLLIKDILDEQAKVTLFTRPRRFGKTLNMDMLRTFFEKAKDDTSKYFINKNIWQTGEKYTQHQGQYPVIFLSFKDANKNKWPDLYARLKETIKDEFMRHSELKYSKNLSNPDFYEKITSGLGTKTDYATSLLRLSQMLHEHYAKAPIIIIDEYDTPIQAGYIHGFYDATIQFTRDLLSSVLKDNQHISFGFLTGILRVAKESIFSGLNNVNVNSLLDKRYSDFFGFTDTEVNTMAAYYQATDKIPEIKEWYDGYRFGNTEIYNPWSVLKYFNNFCEAEPYWVQTSENSTIREIISGLDNSTCENLRALLNGSAVESIVDTNIIYPKLKEQQTNIFGFLLMTGYLKSIKTTRANGICLCELSIPNKEIKSVYSQEIVALLADKIDSTAINLLQQYLITKNGPALQNVLKKFLLETVSYYDTLKENYYQGLLLGMTGLFTNTYYISSNRESGEGRYDIQLLPKNIDMPGIIIEIKATADSSDAGLKKLAAEALTQIEDKKYDTELRKQNIKTIYKYGIAFSGKKVEIITN</sequence>
<dbReference type="RefSeq" id="WP_021721075.1">
    <property type="nucleotide sequence ID" value="NZ_FR892822.1"/>
</dbReference>
<dbReference type="Pfam" id="PF09820">
    <property type="entry name" value="AAA-ATPase_like"/>
    <property type="match status" value="1"/>
</dbReference>
<dbReference type="InterPro" id="IPR027417">
    <property type="entry name" value="P-loop_NTPase"/>
</dbReference>
<protein>
    <recommendedName>
        <fullName evidence="1">AAA-ATPase-like domain-containing protein</fullName>
    </recommendedName>
</protein>
<evidence type="ECO:0000313" key="2">
    <source>
        <dbReference type="EMBL" id="CDD10529.1"/>
    </source>
</evidence>
<feature type="domain" description="AAA-ATPase-like" evidence="1">
    <location>
        <begin position="8"/>
        <end position="230"/>
    </location>
</feature>
<dbReference type="InterPro" id="IPR012547">
    <property type="entry name" value="PDDEXK_9"/>
</dbReference>
<accession>R6WUH0</accession>
<name>R6WUH0_9FIRM</name>
<dbReference type="Gene3D" id="3.40.50.300">
    <property type="entry name" value="P-loop containing nucleotide triphosphate hydrolases"/>
    <property type="match status" value="1"/>
</dbReference>
<gene>
    <name evidence="2" type="ORF">BN587_02046</name>
</gene>
<dbReference type="Proteomes" id="UP000014937">
    <property type="component" value="Unassembled WGS sequence"/>
</dbReference>
<organism evidence="2">
    <name type="scientific">Phascolarctobacterium succinatutens CAG:287</name>
    <dbReference type="NCBI Taxonomy" id="1263101"/>
    <lineage>
        <taxon>Bacteria</taxon>
        <taxon>Bacillati</taxon>
        <taxon>Bacillota</taxon>
        <taxon>Negativicutes</taxon>
        <taxon>Acidaminococcales</taxon>
        <taxon>Acidaminococcaceae</taxon>
        <taxon>Phascolarctobacterium</taxon>
    </lineage>
</organism>
<dbReference type="Pfam" id="PF08011">
    <property type="entry name" value="PDDEXK_9"/>
    <property type="match status" value="1"/>
</dbReference>
<dbReference type="SUPFAM" id="SSF52540">
    <property type="entry name" value="P-loop containing nucleoside triphosphate hydrolases"/>
    <property type="match status" value="1"/>
</dbReference>
<dbReference type="AlphaFoldDB" id="R6WUH0"/>
<dbReference type="InterPro" id="IPR018631">
    <property type="entry name" value="AAA-ATPase-like_dom"/>
</dbReference>
<dbReference type="PANTHER" id="PTHR34825">
    <property type="entry name" value="CONSERVED PROTEIN, WITH A WEAK D-GALACTARATE DEHYDRATASE/ALTRONATE HYDROLASE DOMAIN"/>
    <property type="match status" value="1"/>
</dbReference>
<dbReference type="PANTHER" id="PTHR34825:SF1">
    <property type="entry name" value="AAA-ATPASE-LIKE DOMAIN-CONTAINING PROTEIN"/>
    <property type="match status" value="1"/>
</dbReference>
<proteinExistence type="predicted"/>
<comment type="caution">
    <text evidence="2">The sequence shown here is derived from an EMBL/GenBank/DDBJ whole genome shotgun (WGS) entry which is preliminary data.</text>
</comment>
<dbReference type="EMBL" id="CBGL010000038">
    <property type="protein sequence ID" value="CDD10529.1"/>
    <property type="molecule type" value="Genomic_DNA"/>
</dbReference>
<dbReference type="HOGENOM" id="CLU_021114_1_2_9"/>
<evidence type="ECO:0000259" key="1">
    <source>
        <dbReference type="Pfam" id="PF09820"/>
    </source>
</evidence>